<dbReference type="SUPFAM" id="SSF51735">
    <property type="entry name" value="NAD(P)-binding Rossmann-fold domains"/>
    <property type="match status" value="1"/>
</dbReference>
<dbReference type="Proteomes" id="UP000466966">
    <property type="component" value="Unassembled WGS sequence"/>
</dbReference>
<organism evidence="1 2">
    <name type="scientific">Alteraurantiacibacter buctensis</name>
    <dbReference type="NCBI Taxonomy" id="1503981"/>
    <lineage>
        <taxon>Bacteria</taxon>
        <taxon>Pseudomonadati</taxon>
        <taxon>Pseudomonadota</taxon>
        <taxon>Alphaproteobacteria</taxon>
        <taxon>Sphingomonadales</taxon>
        <taxon>Erythrobacteraceae</taxon>
        <taxon>Alteraurantiacibacter</taxon>
    </lineage>
</organism>
<evidence type="ECO:0000313" key="1">
    <source>
        <dbReference type="EMBL" id="MXO72317.1"/>
    </source>
</evidence>
<sequence length="244" mass="25277">MERNKPAWPRRAAIFGASGGIGAAVARVLADRGVPVLGGSRGGAVPRHHLVTPFTFDLTDEASIAAAAALMADDVPDLVLVATGALTLDDGTAPEKGFKALDPAAMAQALAVNTIGPALVAKHVLPLMPRDGRWTFAALSARVGSVSDNRLGGWHSYRAGKAALNMLVKNFAIEMARTHPQGTVLALHPGTVDTALSAPFQKGLPEGQLRKRREAAVALVDVLLAATPQQSGALLGWDGQEIAP</sequence>
<dbReference type="Pfam" id="PF00106">
    <property type="entry name" value="adh_short"/>
    <property type="match status" value="1"/>
</dbReference>
<reference evidence="1 2" key="1">
    <citation type="submission" date="2019-12" db="EMBL/GenBank/DDBJ databases">
        <title>Genomic-based taxomic classification of the family Erythrobacteraceae.</title>
        <authorList>
            <person name="Xu L."/>
        </authorList>
    </citation>
    <scope>NUCLEOTIDE SEQUENCE [LARGE SCALE GENOMIC DNA]</scope>
    <source>
        <strain evidence="1 2">M0322</strain>
    </source>
</reference>
<dbReference type="Gene3D" id="3.40.50.720">
    <property type="entry name" value="NAD(P)-binding Rossmann-like Domain"/>
    <property type="match status" value="1"/>
</dbReference>
<dbReference type="PRINTS" id="PR00081">
    <property type="entry name" value="GDHRDH"/>
</dbReference>
<dbReference type="PANTHER" id="PTHR43544">
    <property type="entry name" value="SHORT-CHAIN DEHYDROGENASE/REDUCTASE"/>
    <property type="match status" value="1"/>
</dbReference>
<dbReference type="RefSeq" id="WP_160772229.1">
    <property type="nucleotide sequence ID" value="NZ_WTYV01000004.1"/>
</dbReference>
<accession>A0A844Z1J4</accession>
<dbReference type="AlphaFoldDB" id="A0A844Z1J4"/>
<dbReference type="OrthoDB" id="9785826at2"/>
<dbReference type="GO" id="GO:0016491">
    <property type="term" value="F:oxidoreductase activity"/>
    <property type="evidence" value="ECO:0007669"/>
    <property type="project" value="TreeGrafter"/>
</dbReference>
<dbReference type="InterPro" id="IPR002347">
    <property type="entry name" value="SDR_fam"/>
</dbReference>
<keyword evidence="2" id="KW-1185">Reference proteome</keyword>
<dbReference type="GO" id="GO:0005737">
    <property type="term" value="C:cytoplasm"/>
    <property type="evidence" value="ECO:0007669"/>
    <property type="project" value="TreeGrafter"/>
</dbReference>
<evidence type="ECO:0000313" key="2">
    <source>
        <dbReference type="Proteomes" id="UP000466966"/>
    </source>
</evidence>
<protein>
    <submittedName>
        <fullName evidence="1">SDR family NAD(P)-dependent oxidoreductase</fullName>
    </submittedName>
</protein>
<dbReference type="InterPro" id="IPR051468">
    <property type="entry name" value="Fungal_SecMetab_SDRs"/>
</dbReference>
<gene>
    <name evidence="1" type="ORF">GRI99_11830</name>
</gene>
<dbReference type="InterPro" id="IPR036291">
    <property type="entry name" value="NAD(P)-bd_dom_sf"/>
</dbReference>
<dbReference type="PANTHER" id="PTHR43544:SF12">
    <property type="entry name" value="NAD(P)-BINDING ROSSMANN-FOLD SUPERFAMILY PROTEIN"/>
    <property type="match status" value="1"/>
</dbReference>
<comment type="caution">
    <text evidence="1">The sequence shown here is derived from an EMBL/GenBank/DDBJ whole genome shotgun (WGS) entry which is preliminary data.</text>
</comment>
<name>A0A844Z1J4_9SPHN</name>
<proteinExistence type="predicted"/>
<dbReference type="EMBL" id="WTYV01000004">
    <property type="protein sequence ID" value="MXO72317.1"/>
    <property type="molecule type" value="Genomic_DNA"/>
</dbReference>